<dbReference type="InterPro" id="IPR046303">
    <property type="entry name" value="DUF6418"/>
</dbReference>
<feature type="transmembrane region" description="Helical" evidence="1">
    <location>
        <begin position="373"/>
        <end position="394"/>
    </location>
</feature>
<keyword evidence="4" id="KW-1185">Reference proteome</keyword>
<dbReference type="Pfam" id="PF19982">
    <property type="entry name" value="DUF6418"/>
    <property type="match status" value="1"/>
</dbReference>
<feature type="transmembrane region" description="Helical" evidence="1">
    <location>
        <begin position="401"/>
        <end position="420"/>
    </location>
</feature>
<protein>
    <recommendedName>
        <fullName evidence="2">DUF6418 domain-containing protein</fullName>
    </recommendedName>
</protein>
<feature type="transmembrane region" description="Helical" evidence="1">
    <location>
        <begin position="164"/>
        <end position="181"/>
    </location>
</feature>
<dbReference type="EMBL" id="LT629750">
    <property type="protein sequence ID" value="SDR81766.1"/>
    <property type="molecule type" value="Genomic_DNA"/>
</dbReference>
<sequence>MISTSERIADLLFGLSFFVFLFYLVNRRPVIFVGFFFIIFTLAWRMAATMYIDLAGPVYSSQLVRSIGPGTATVVHSIAYVVSLIPFLYFFRQSAIDRWCTDAQRSRPAASGEISLSDLTFVLSLIFLIFLFFDLVHRGTIPLFNQIERFNYTGGPAHRWINRYGNFVTFWWGLMFAAAYIRRGRFDWRFPGLMCALAAYAFLTGNRFSAFYSQFSFFITPWAAVVALQNRTSDGAWFSWIRRSFASRASRLTAAGALVALAGLISFAIYNNLANVRGYKDSEIWHQAFERTLIQPSEIGWTSFERVFEDKQLNPSLTFHFLFEDPVDPARNTSIQYLMFESIGEPRTTDQILRGFQFAGGFPEIFFELFGLYFAWPFLLGAGCIAAALTAYVVRGTLRGDYVSAFLSLYILFGFYVMYIGGMLNFVLVETYWIKIATLALALSIERRLARAGLSLLPWVLFRVRTPRWIGNS</sequence>
<keyword evidence="1" id="KW-0472">Membrane</keyword>
<evidence type="ECO:0000259" key="2">
    <source>
        <dbReference type="Pfam" id="PF19982"/>
    </source>
</evidence>
<feature type="transmembrane region" description="Helical" evidence="1">
    <location>
        <begin position="32"/>
        <end position="52"/>
    </location>
</feature>
<evidence type="ECO:0000313" key="3">
    <source>
        <dbReference type="EMBL" id="SDR81766.1"/>
    </source>
</evidence>
<feature type="transmembrane region" description="Helical" evidence="1">
    <location>
        <begin position="249"/>
        <end position="270"/>
    </location>
</feature>
<evidence type="ECO:0000313" key="4">
    <source>
        <dbReference type="Proteomes" id="UP000243904"/>
    </source>
</evidence>
<feature type="transmembrane region" description="Helical" evidence="1">
    <location>
        <begin position="188"/>
        <end position="205"/>
    </location>
</feature>
<feature type="transmembrane region" description="Helical" evidence="1">
    <location>
        <begin position="6"/>
        <end position="25"/>
    </location>
</feature>
<proteinExistence type="predicted"/>
<keyword evidence="1" id="KW-1133">Transmembrane helix</keyword>
<accession>A0A1H1M4U6</accession>
<dbReference type="AlphaFoldDB" id="A0A1H1M4U6"/>
<gene>
    <name evidence="3" type="ORF">SAMN05444158_0091</name>
</gene>
<reference evidence="4" key="1">
    <citation type="submission" date="2016-10" db="EMBL/GenBank/DDBJ databases">
        <authorList>
            <person name="Varghese N."/>
            <person name="Submissions S."/>
        </authorList>
    </citation>
    <scope>NUCLEOTIDE SEQUENCE [LARGE SCALE GENOMIC DNA]</scope>
    <source>
        <strain evidence="4">GAS369</strain>
    </source>
</reference>
<name>A0A1H1M4U6_9BRAD</name>
<feature type="transmembrane region" description="Helical" evidence="1">
    <location>
        <begin position="112"/>
        <end position="133"/>
    </location>
</feature>
<organism evidence="3 4">
    <name type="scientific">Bradyrhizobium canariense</name>
    <dbReference type="NCBI Taxonomy" id="255045"/>
    <lineage>
        <taxon>Bacteria</taxon>
        <taxon>Pseudomonadati</taxon>
        <taxon>Pseudomonadota</taxon>
        <taxon>Alphaproteobacteria</taxon>
        <taxon>Hyphomicrobiales</taxon>
        <taxon>Nitrobacteraceae</taxon>
        <taxon>Bradyrhizobium</taxon>
    </lineage>
</organism>
<evidence type="ECO:0000256" key="1">
    <source>
        <dbReference type="SAM" id="Phobius"/>
    </source>
</evidence>
<dbReference type="Proteomes" id="UP000243904">
    <property type="component" value="Chromosome I"/>
</dbReference>
<feature type="domain" description="DUF6418" evidence="2">
    <location>
        <begin position="329"/>
        <end position="431"/>
    </location>
</feature>
<feature type="transmembrane region" description="Helical" evidence="1">
    <location>
        <begin position="72"/>
        <end position="91"/>
    </location>
</feature>
<keyword evidence="1" id="KW-0812">Transmembrane</keyword>
<dbReference type="RefSeq" id="WP_100382891.1">
    <property type="nucleotide sequence ID" value="NZ_LT629750.1"/>
</dbReference>